<evidence type="ECO:0000256" key="1">
    <source>
        <dbReference type="SAM" id="MobiDB-lite"/>
    </source>
</evidence>
<sequence length="118" mass="12760">MTKSPAAPLVIPGMSRKGEAVPAMQSLQEPAKQEAPVAPAPTPSAAATSTEAPTGRLSSRIQPTIAVTVRLGEARYERLKSWGSSRRVTNQDVIVAALDRFFQLPEHERERAVETARK</sequence>
<organism evidence="2 3">
    <name type="scientific">Paeniroseomonas aquatica</name>
    <dbReference type="NCBI Taxonomy" id="373043"/>
    <lineage>
        <taxon>Bacteria</taxon>
        <taxon>Pseudomonadati</taxon>
        <taxon>Pseudomonadota</taxon>
        <taxon>Alphaproteobacteria</taxon>
        <taxon>Acetobacterales</taxon>
        <taxon>Acetobacteraceae</taxon>
        <taxon>Paeniroseomonas</taxon>
    </lineage>
</organism>
<comment type="caution">
    <text evidence="2">The sequence shown here is derived from an EMBL/GenBank/DDBJ whole genome shotgun (WGS) entry which is preliminary data.</text>
</comment>
<dbReference type="Proteomes" id="UP001529369">
    <property type="component" value="Unassembled WGS sequence"/>
</dbReference>
<dbReference type="EMBL" id="JAUFPN010000016">
    <property type="protein sequence ID" value="MDN3563158.1"/>
    <property type="molecule type" value="Genomic_DNA"/>
</dbReference>
<keyword evidence="3" id="KW-1185">Reference proteome</keyword>
<evidence type="ECO:0000313" key="2">
    <source>
        <dbReference type="EMBL" id="MDN3563158.1"/>
    </source>
</evidence>
<reference evidence="3" key="1">
    <citation type="journal article" date="2019" name="Int. J. Syst. Evol. Microbiol.">
        <title>The Global Catalogue of Microorganisms (GCM) 10K type strain sequencing project: providing services to taxonomists for standard genome sequencing and annotation.</title>
        <authorList>
            <consortium name="The Broad Institute Genomics Platform"/>
            <consortium name="The Broad Institute Genome Sequencing Center for Infectious Disease"/>
            <person name="Wu L."/>
            <person name="Ma J."/>
        </authorList>
    </citation>
    <scope>NUCLEOTIDE SEQUENCE [LARGE SCALE GENOMIC DNA]</scope>
    <source>
        <strain evidence="3">CECT 7131</strain>
    </source>
</reference>
<dbReference type="RefSeq" id="WP_290314898.1">
    <property type="nucleotide sequence ID" value="NZ_JAUFPN010000016.1"/>
</dbReference>
<feature type="compositionally biased region" description="Low complexity" evidence="1">
    <location>
        <begin position="43"/>
        <end position="54"/>
    </location>
</feature>
<protein>
    <recommendedName>
        <fullName evidence="4">CopG family transcriptional regulator</fullName>
    </recommendedName>
</protein>
<gene>
    <name evidence="2" type="ORF">QWZ14_02040</name>
</gene>
<evidence type="ECO:0000313" key="3">
    <source>
        <dbReference type="Proteomes" id="UP001529369"/>
    </source>
</evidence>
<proteinExistence type="predicted"/>
<feature type="region of interest" description="Disordered" evidence="1">
    <location>
        <begin position="1"/>
        <end position="60"/>
    </location>
</feature>
<name>A0ABT8A0Z8_9PROT</name>
<accession>A0ABT8A0Z8</accession>
<evidence type="ECO:0008006" key="4">
    <source>
        <dbReference type="Google" id="ProtNLM"/>
    </source>
</evidence>